<dbReference type="PROSITE" id="PS51450">
    <property type="entry name" value="LRR"/>
    <property type="match status" value="2"/>
</dbReference>
<dbReference type="InterPro" id="IPR054360">
    <property type="entry name" value="InlK_D2"/>
</dbReference>
<feature type="transmembrane region" description="Helical" evidence="4">
    <location>
        <begin position="568"/>
        <end position="587"/>
    </location>
</feature>
<evidence type="ECO:0000256" key="2">
    <source>
        <dbReference type="ARBA" id="ARBA00022737"/>
    </source>
</evidence>
<evidence type="ECO:0000313" key="9">
    <source>
        <dbReference type="Proteomes" id="UP000572016"/>
    </source>
</evidence>
<dbReference type="Pfam" id="PF18981">
    <property type="entry name" value="InlK_D3"/>
    <property type="match status" value="2"/>
</dbReference>
<evidence type="ECO:0000313" key="8">
    <source>
        <dbReference type="EMBL" id="MBC2329415.1"/>
    </source>
</evidence>
<dbReference type="NCBIfam" id="TIGR01167">
    <property type="entry name" value="LPXTG_anchor"/>
    <property type="match status" value="1"/>
</dbReference>
<dbReference type="CDD" id="cd00146">
    <property type="entry name" value="PKD"/>
    <property type="match status" value="1"/>
</dbReference>
<feature type="domain" description="Internalin I Ig-like" evidence="6">
    <location>
        <begin position="424"/>
        <end position="496"/>
    </location>
</feature>
<accession>A0A7X0ZZU3</accession>
<organism evidence="8 9">
    <name type="scientific">Listeria swaminathanii</name>
    <dbReference type="NCBI Taxonomy" id="2713501"/>
    <lineage>
        <taxon>Bacteria</taxon>
        <taxon>Bacillati</taxon>
        <taxon>Bacillota</taxon>
        <taxon>Bacilli</taxon>
        <taxon>Bacillales</taxon>
        <taxon>Listeriaceae</taxon>
        <taxon>Listeria</taxon>
    </lineage>
</organism>
<evidence type="ECO:0000256" key="1">
    <source>
        <dbReference type="ARBA" id="ARBA00022614"/>
    </source>
</evidence>
<evidence type="ECO:0000256" key="3">
    <source>
        <dbReference type="SAM" id="MobiDB-lite"/>
    </source>
</evidence>
<name>A0A7X0ZZU3_9LIST</name>
<feature type="compositionally biased region" description="Low complexity" evidence="3">
    <location>
        <begin position="537"/>
        <end position="547"/>
    </location>
</feature>
<dbReference type="SUPFAM" id="SSF49299">
    <property type="entry name" value="PKD domain"/>
    <property type="match status" value="1"/>
</dbReference>
<keyword evidence="1" id="KW-0433">Leucine-rich repeat</keyword>
<dbReference type="Gene3D" id="2.60.40.10">
    <property type="entry name" value="Immunoglobulins"/>
    <property type="match status" value="2"/>
</dbReference>
<feature type="signal peptide" evidence="5">
    <location>
        <begin position="1"/>
        <end position="30"/>
    </location>
</feature>
<dbReference type="InterPro" id="IPR035986">
    <property type="entry name" value="PKD_dom_sf"/>
</dbReference>
<gene>
    <name evidence="8" type="ORF">HCX62_05045</name>
</gene>
<protein>
    <submittedName>
        <fullName evidence="8">LapB repeat-containing protein</fullName>
    </submittedName>
</protein>
<dbReference type="InterPro" id="IPR050836">
    <property type="entry name" value="SDS22/Internalin_LRR"/>
</dbReference>
<dbReference type="Pfam" id="PF22122">
    <property type="entry name" value="InlK_D2"/>
    <property type="match status" value="1"/>
</dbReference>
<keyword evidence="4" id="KW-0812">Transmembrane</keyword>
<keyword evidence="4" id="KW-0472">Membrane</keyword>
<evidence type="ECO:0000256" key="4">
    <source>
        <dbReference type="SAM" id="Phobius"/>
    </source>
</evidence>
<dbReference type="InterPro" id="IPR013783">
    <property type="entry name" value="Ig-like_fold"/>
</dbReference>
<dbReference type="Gene3D" id="2.60.40.3890">
    <property type="match status" value="1"/>
</dbReference>
<comment type="caution">
    <text evidence="8">The sequence shown here is derived from an EMBL/GenBank/DDBJ whole genome shotgun (WGS) entry which is preliminary data.</text>
</comment>
<dbReference type="Pfam" id="PF23952">
    <property type="entry name" value="LRR_EndoS"/>
    <property type="match status" value="1"/>
</dbReference>
<dbReference type="PANTHER" id="PTHR46652">
    <property type="entry name" value="LEUCINE-RICH REPEAT AND IQ DOMAIN-CONTAINING PROTEIN 1-RELATED"/>
    <property type="match status" value="1"/>
</dbReference>
<keyword evidence="2" id="KW-0677">Repeat</keyword>
<dbReference type="RefSeq" id="WP_185637377.1">
    <property type="nucleotide sequence ID" value="NZ_JAATOD010000001.1"/>
</dbReference>
<evidence type="ECO:0000256" key="5">
    <source>
        <dbReference type="SAM" id="SignalP"/>
    </source>
</evidence>
<feature type="domain" description="Internalin I Ig-like" evidence="6">
    <location>
        <begin position="347"/>
        <end position="419"/>
    </location>
</feature>
<dbReference type="SUPFAM" id="SSF52058">
    <property type="entry name" value="L domain-like"/>
    <property type="match status" value="1"/>
</dbReference>
<dbReference type="Proteomes" id="UP000572016">
    <property type="component" value="Unassembled WGS sequence"/>
</dbReference>
<dbReference type="InterPro" id="IPR032675">
    <property type="entry name" value="LRR_dom_sf"/>
</dbReference>
<dbReference type="InterPro" id="IPR001611">
    <property type="entry name" value="Leu-rich_rpt"/>
</dbReference>
<keyword evidence="5" id="KW-0732">Signal</keyword>
<feature type="domain" description="Internalin K" evidence="7">
    <location>
        <begin position="233"/>
        <end position="324"/>
    </location>
</feature>
<dbReference type="EMBL" id="JAATOD010000001">
    <property type="protein sequence ID" value="MBC2329415.1"/>
    <property type="molecule type" value="Genomic_DNA"/>
</dbReference>
<dbReference type="Gene3D" id="3.80.10.10">
    <property type="entry name" value="Ribonuclease Inhibitor"/>
    <property type="match status" value="1"/>
</dbReference>
<proteinExistence type="predicted"/>
<dbReference type="AlphaFoldDB" id="A0A7X0ZZU3"/>
<reference evidence="8 9" key="1">
    <citation type="submission" date="2020-03" db="EMBL/GenBank/DDBJ databases">
        <title>Soil Listeria distribution.</title>
        <authorList>
            <person name="Liao J."/>
            <person name="Wiedmann M."/>
        </authorList>
    </citation>
    <scope>NUCLEOTIDE SEQUENCE [LARGE SCALE GENOMIC DNA]</scope>
    <source>
        <strain evidence="8 9">FSL L7-0020</strain>
    </source>
</reference>
<evidence type="ECO:0000259" key="7">
    <source>
        <dbReference type="Pfam" id="PF22122"/>
    </source>
</evidence>
<evidence type="ECO:0000259" key="6">
    <source>
        <dbReference type="Pfam" id="PF18981"/>
    </source>
</evidence>
<feature type="region of interest" description="Disordered" evidence="3">
    <location>
        <begin position="497"/>
        <end position="547"/>
    </location>
</feature>
<feature type="compositionally biased region" description="Low complexity" evidence="3">
    <location>
        <begin position="514"/>
        <end position="529"/>
    </location>
</feature>
<dbReference type="InterPro" id="IPR044056">
    <property type="entry name" value="InlI_Ig-like"/>
</dbReference>
<dbReference type="NCBIfam" id="NF033932">
    <property type="entry name" value="LapB_rpt_80"/>
    <property type="match status" value="2"/>
</dbReference>
<feature type="chain" id="PRO_5031474747" evidence="5">
    <location>
        <begin position="31"/>
        <end position="590"/>
    </location>
</feature>
<dbReference type="PANTHER" id="PTHR46652:SF3">
    <property type="entry name" value="LEUCINE-RICH REPEAT-CONTAINING PROTEIN 9"/>
    <property type="match status" value="1"/>
</dbReference>
<sequence length="590" mass="62797">MTIKSKIMKIGICSVMVLVPLSQTALPSFAAEEVGEEVSSDIVNIPDSALRAQLNQIIGQPAAADITKSQLTGFRTLSLNSGITDFTGLEYATNLETLTLNSVNATNYTAIGQLKTLKTLWVQNSNVTSSSMPDLNGLTNLESLDLSNNKLDDSAYAKFNQLSSLTDLNLSGNKGLTSVSELQSLSNLTKLNLNNCQVSDFRGIENLSHLTSLTSTGAQFIPSEVLEIKSSTLKYDAKQQTMFVPFDIMTPSHITNYDGSEVNPAYKTMAYRLILNDEDIDYDRITGMPDGLSITGVTPAEFDQIETLTLWTTFDSKEVKTPPNLAGGTFNVSGSGMQDFTVDHSAIITAEENISYVAGGAVTPEKFLADIKADANGATVTSDVAEKVDFAKAGTYTVTLNATNSLGVQAEPVQVTVTIIEKTVITADPEITYNLNEAKTEAEFLAEIKAATNDETAITSDFATAVDFTKAGEYTVTLNAESDVQKADPLTVKVKVSEKAPDPEPTPNPETPSDEPVQSSDSVDDPSNNEVEKAVESADSADSADPVVSISAQATTNTVKLPKTGDSLPATGVVVGFLVLGLGVMIARKK</sequence>
<keyword evidence="4" id="KW-1133">Transmembrane helix</keyword>